<feature type="domain" description="Heterokaryon incompatibility" evidence="2">
    <location>
        <begin position="186"/>
        <end position="343"/>
    </location>
</feature>
<evidence type="ECO:0000256" key="1">
    <source>
        <dbReference type="SAM" id="MobiDB-lite"/>
    </source>
</evidence>
<organism evidence="3 4">
    <name type="scientific">Apiospora arundinis</name>
    <dbReference type="NCBI Taxonomy" id="335852"/>
    <lineage>
        <taxon>Eukaryota</taxon>
        <taxon>Fungi</taxon>
        <taxon>Dikarya</taxon>
        <taxon>Ascomycota</taxon>
        <taxon>Pezizomycotina</taxon>
        <taxon>Sordariomycetes</taxon>
        <taxon>Xylariomycetidae</taxon>
        <taxon>Amphisphaeriales</taxon>
        <taxon>Apiosporaceae</taxon>
        <taxon>Apiospora</taxon>
    </lineage>
</organism>
<dbReference type="Proteomes" id="UP001390339">
    <property type="component" value="Unassembled WGS sequence"/>
</dbReference>
<dbReference type="EMBL" id="JAPCWZ010000007">
    <property type="protein sequence ID" value="KAK8855983.1"/>
    <property type="molecule type" value="Genomic_DNA"/>
</dbReference>
<feature type="compositionally biased region" description="Basic and acidic residues" evidence="1">
    <location>
        <begin position="25"/>
        <end position="35"/>
    </location>
</feature>
<evidence type="ECO:0000259" key="2">
    <source>
        <dbReference type="Pfam" id="PF06985"/>
    </source>
</evidence>
<dbReference type="InterPro" id="IPR052895">
    <property type="entry name" value="HetReg/Transcr_Mod"/>
</dbReference>
<dbReference type="InterPro" id="IPR010730">
    <property type="entry name" value="HET"/>
</dbReference>
<evidence type="ECO:0000313" key="3">
    <source>
        <dbReference type="EMBL" id="KAK8855983.1"/>
    </source>
</evidence>
<feature type="region of interest" description="Disordered" evidence="1">
    <location>
        <begin position="16"/>
        <end position="50"/>
    </location>
</feature>
<gene>
    <name evidence="3" type="ORF">PGQ11_011895</name>
</gene>
<dbReference type="Pfam" id="PF06985">
    <property type="entry name" value="HET"/>
    <property type="match status" value="1"/>
</dbReference>
<dbReference type="PANTHER" id="PTHR24148:SF64">
    <property type="entry name" value="HETEROKARYON INCOMPATIBILITY DOMAIN-CONTAINING PROTEIN"/>
    <property type="match status" value="1"/>
</dbReference>
<proteinExistence type="predicted"/>
<accession>A0ABR2I0U0</accession>
<keyword evidence="4" id="KW-1185">Reference proteome</keyword>
<name>A0ABR2I0U0_9PEZI</name>
<sequence>MIQVFAVLRPTHLCRRQGSSDPIDDIERNRMEHPGRTLGNGNETREEPPVCTSDVSMTAFWVRRHDFPSRSKTTLAGNEIAAITSGDVYQTGSLFGGDIEMGVNGLTMSQGNQINGMDKVGAGISTSQSDAMDLDTVPPSSPYRPLKPYEIRLALVEPGAKDNDDNEDGPLSVRLLTVSIQNPPPYDAISYVWGDDTTDAVPISCDGLHVRITRNLHWALTRARQHRRITSSPSATTTPAAVIVWADALCINQRDAAERSEQVALMGRIYASARTVLVCMGPNLSEGGGSRVASLLVDWQQACTISSKRRNIAVDPNINDVRWRALGALTGAPWFERVWVLQEVGLARDPRVIYGGRGGGSRYGDGAAGPAEEFSYRLLRHVVAWTRQRAPEFAAYLGIGGLHIHDWCSDWSQPRAEEGGGKAQGKVVQPSHYQLLDLLDHGALLKCRDPRDRIYAFLGHPLAAAAGPIVPDYAKPKLQVYQETTILLLRDSGIRTLSSIEHDPQTIEEDAPSWVVRWDVNFTFNNIWSSQNHAYRSGTGIGTGKSWALNGDFLQVEGVAVDSVLAVFPIRVVPSQLQILLTSASADHWQHLVQFASELEQNTIAPSAYNTTSKAAILAHTLCGYPWDGQDQQTGLLRVFSDYILCRRESRDSAKIAGPFYWRAESLCRGRAFVITSKGYYGLAPGICRPGDICAVVQNGAVPLLLRPQPLDASGGRGSATFRRLVGEMYLHGFMEGHAASMVREGLLREELLMIR</sequence>
<dbReference type="PANTHER" id="PTHR24148">
    <property type="entry name" value="ANKYRIN REPEAT DOMAIN-CONTAINING PROTEIN 39 HOMOLOG-RELATED"/>
    <property type="match status" value="1"/>
</dbReference>
<evidence type="ECO:0000313" key="4">
    <source>
        <dbReference type="Proteomes" id="UP001390339"/>
    </source>
</evidence>
<comment type="caution">
    <text evidence="3">The sequence shown here is derived from an EMBL/GenBank/DDBJ whole genome shotgun (WGS) entry which is preliminary data.</text>
</comment>
<protein>
    <submittedName>
        <fullName evidence="3">Heterokaryon incompatibility protein-domain-containing protein</fullName>
    </submittedName>
</protein>
<dbReference type="Pfam" id="PF26639">
    <property type="entry name" value="Het-6_barrel"/>
    <property type="match status" value="1"/>
</dbReference>
<reference evidence="3 4" key="1">
    <citation type="journal article" date="2024" name="IMA Fungus">
        <title>Apiospora arundinis, a panoply of carbohydrate-active enzymes and secondary metabolites.</title>
        <authorList>
            <person name="Sorensen T."/>
            <person name="Petersen C."/>
            <person name="Muurmann A.T."/>
            <person name="Christiansen J.V."/>
            <person name="Brundto M.L."/>
            <person name="Overgaard C.K."/>
            <person name="Boysen A.T."/>
            <person name="Wollenberg R.D."/>
            <person name="Larsen T.O."/>
            <person name="Sorensen J.L."/>
            <person name="Nielsen K.L."/>
            <person name="Sondergaard T.E."/>
        </authorList>
    </citation>
    <scope>NUCLEOTIDE SEQUENCE [LARGE SCALE GENOMIC DNA]</scope>
    <source>
        <strain evidence="3 4">AAU 773</strain>
    </source>
</reference>